<gene>
    <name evidence="1" type="ORF">PGQ11_010307</name>
</gene>
<proteinExistence type="predicted"/>
<evidence type="ECO:0000313" key="2">
    <source>
        <dbReference type="Proteomes" id="UP001390339"/>
    </source>
</evidence>
<sequence>MSSIPAPVSPKEKVLEKVASLQGVGVKNGIEKSWDENTAKMLYRENLQPPVSQAHADCLMAEEKWYEACFNRDYPWHGSAETYETSEPWFTDYFVYWLERKRLVEATASLDDLSESEDNPIASITDPHAAAWQKVISQKKALPAKTTKKELREALHESHQRMKALFDLLGQQKKTTALEKGQHAHELSMEKRKYRAKLDHEKRKYKGKQAKEKNLDLAVNMDQQEQVNELRSKLQSLGYSAYASLPRGNGTQRVAVDDQQQAIQANYLQDLDAKDDKNADNTPSNIEKLHNLNVKLGLADAKIPAQEKENDQLREKAGEGVEVKKKEKIPWWESDDDIQPVKVNKEGGYGKRKFEEMGSEV</sequence>
<comment type="caution">
    <text evidence="1">The sequence shown here is derived from an EMBL/GenBank/DDBJ whole genome shotgun (WGS) entry which is preliminary data.</text>
</comment>
<dbReference type="EMBL" id="JAPCWZ010000006">
    <property type="protein sequence ID" value="KAK8859573.1"/>
    <property type="molecule type" value="Genomic_DNA"/>
</dbReference>
<protein>
    <submittedName>
        <fullName evidence="1">Uncharacterized protein</fullName>
    </submittedName>
</protein>
<name>A0ABR2IA14_9PEZI</name>
<dbReference type="Proteomes" id="UP001390339">
    <property type="component" value="Unassembled WGS sequence"/>
</dbReference>
<keyword evidence="2" id="KW-1185">Reference proteome</keyword>
<evidence type="ECO:0000313" key="1">
    <source>
        <dbReference type="EMBL" id="KAK8859573.1"/>
    </source>
</evidence>
<accession>A0ABR2IA14</accession>
<organism evidence="1 2">
    <name type="scientific">Apiospora arundinis</name>
    <dbReference type="NCBI Taxonomy" id="335852"/>
    <lineage>
        <taxon>Eukaryota</taxon>
        <taxon>Fungi</taxon>
        <taxon>Dikarya</taxon>
        <taxon>Ascomycota</taxon>
        <taxon>Pezizomycotina</taxon>
        <taxon>Sordariomycetes</taxon>
        <taxon>Xylariomycetidae</taxon>
        <taxon>Amphisphaeriales</taxon>
        <taxon>Apiosporaceae</taxon>
        <taxon>Apiospora</taxon>
    </lineage>
</organism>
<reference evidence="1 2" key="1">
    <citation type="journal article" date="2024" name="IMA Fungus">
        <title>Apiospora arundinis, a panoply of carbohydrate-active enzymes and secondary metabolites.</title>
        <authorList>
            <person name="Sorensen T."/>
            <person name="Petersen C."/>
            <person name="Muurmann A.T."/>
            <person name="Christiansen J.V."/>
            <person name="Brundto M.L."/>
            <person name="Overgaard C.K."/>
            <person name="Boysen A.T."/>
            <person name="Wollenberg R.D."/>
            <person name="Larsen T.O."/>
            <person name="Sorensen J.L."/>
            <person name="Nielsen K.L."/>
            <person name="Sondergaard T.E."/>
        </authorList>
    </citation>
    <scope>NUCLEOTIDE SEQUENCE [LARGE SCALE GENOMIC DNA]</scope>
    <source>
        <strain evidence="1 2">AAU 773</strain>
    </source>
</reference>